<dbReference type="SMART" id="SM01274">
    <property type="entry name" value="malic"/>
    <property type="match status" value="1"/>
</dbReference>
<dbReference type="Gene3D" id="3.40.50.10380">
    <property type="entry name" value="Malic enzyme, N-terminal domain"/>
    <property type="match status" value="1"/>
</dbReference>
<dbReference type="EMBL" id="MKFU01000023">
    <property type="protein sequence ID" value="OHY91106.1"/>
    <property type="molecule type" value="Genomic_DNA"/>
</dbReference>
<dbReference type="Pfam" id="PF00390">
    <property type="entry name" value="malic"/>
    <property type="match status" value="1"/>
</dbReference>
<evidence type="ECO:0000313" key="11">
    <source>
        <dbReference type="Proteomes" id="UP000179934"/>
    </source>
</evidence>
<dbReference type="InterPro" id="IPR046346">
    <property type="entry name" value="Aminoacid_DH-like_N_sf"/>
</dbReference>
<accession>A0A1S2CRA6</accession>
<dbReference type="AlphaFoldDB" id="A0A1S2CRA6"/>
<comment type="caution">
    <text evidence="10">The sequence shown here is derived from an EMBL/GenBank/DDBJ whole genome shotgun (WGS) entry which is preliminary data.</text>
</comment>
<feature type="binding site" evidence="6">
    <location>
        <position position="247"/>
    </location>
    <ligand>
        <name>a divalent metal cation</name>
        <dbReference type="ChEBI" id="CHEBI:60240"/>
    </ligand>
</feature>
<reference evidence="10 11" key="1">
    <citation type="submission" date="2016-09" db="EMBL/GenBank/DDBJ databases">
        <title>Draft Genome Sequence of Aeromonas sobria Strain 08005, Isolated from Sick Rana catesbeiana.</title>
        <authorList>
            <person name="Yang Q."/>
        </authorList>
    </citation>
    <scope>NUCLEOTIDE SEQUENCE [LARGE SCALE GENOMIC DNA]</scope>
    <source>
        <strain evidence="10 11">08005</strain>
    </source>
</reference>
<dbReference type="Proteomes" id="UP000179934">
    <property type="component" value="Unassembled WGS sequence"/>
</dbReference>
<feature type="binding site" evidence="6">
    <location>
        <position position="224"/>
    </location>
    <ligand>
        <name>a divalent metal cation</name>
        <dbReference type="ChEBI" id="CHEBI:60240"/>
    </ligand>
</feature>
<dbReference type="InterPro" id="IPR012301">
    <property type="entry name" value="Malic_N_dom"/>
</dbReference>
<evidence type="ECO:0000256" key="5">
    <source>
        <dbReference type="PIRSR" id="PIRSR000106-2"/>
    </source>
</evidence>
<name>A0A1S2CRA6_AERSO</name>
<sequence>MNDIMMGTSLPYAERKRQGVRGRMPHKEESLSQQRRRIYRLVSAMQSPFDQHLLLRQLQEDNPVLFYDLVRHHLPELLPIIYTPVVGEACQRHSDLYLRSHGLYLSWHDRDDLDDILESVEQEVDVIVISDGERVLGLGDLGIGGMGICIGKLALYSAAGGINPARTLPLCVDVGTNNPELLEDDSYLGWQSQRIDGESYYHFMDQVVAAIRKRWPQVVLQFEDFAGKHAANLLTRYRDELCMFNDDIQGTAAVASACVLAGLQQAGTSLRDAPVLIVGAGSAGCGIAAMLAQLAGGSDGVWLFDQDGVVCGDRPTLTRAQQPFARAVEEGSSSLLETIRQVRPAVLIGVSGQGGLFTREVLQAMGEVCEQPVILPLSNPTRSAEATPEQVWEATAGRALLATGSPFAPVTVAGDRRVVSQCNNVYVFPGIGLGACAVKARRISDGMLLAAVRAVGAYPLLAGRLLPPIEQVGEVARAVASAVALVAREEGLADFSGDPAPLIDQTWWHPHYWVAS</sequence>
<dbReference type="GO" id="GO:0046872">
    <property type="term" value="F:metal ion binding"/>
    <property type="evidence" value="ECO:0007669"/>
    <property type="project" value="UniProtKB-KW"/>
</dbReference>
<feature type="binding site" evidence="5">
    <location>
        <position position="134"/>
    </location>
    <ligand>
        <name>(S)-malate</name>
        <dbReference type="ChEBI" id="CHEBI:15589"/>
    </ligand>
</feature>
<feature type="active site" description="Proton acceptor" evidence="4">
    <location>
        <position position="152"/>
    </location>
</feature>
<evidence type="ECO:0000313" key="10">
    <source>
        <dbReference type="EMBL" id="OHY91106.1"/>
    </source>
</evidence>
<feature type="binding site" evidence="5">
    <location>
        <position position="379"/>
    </location>
    <ligand>
        <name>(S)-malate</name>
        <dbReference type="ChEBI" id="CHEBI:15589"/>
    </ligand>
</feature>
<proteinExistence type="inferred from homology"/>
<gene>
    <name evidence="10" type="ORF">BJD16_03945</name>
</gene>
<comment type="cofactor">
    <cofactor evidence="6">
        <name>Mg(2+)</name>
        <dbReference type="ChEBI" id="CHEBI:18420"/>
    </cofactor>
    <cofactor evidence="6">
        <name>Mn(2+)</name>
        <dbReference type="ChEBI" id="CHEBI:29035"/>
    </cofactor>
    <text evidence="6">Divalent metal cations. Prefers magnesium or manganese.</text>
</comment>
<comment type="similarity">
    <text evidence="1 7">Belongs to the malic enzymes family.</text>
</comment>
<evidence type="ECO:0000256" key="2">
    <source>
        <dbReference type="ARBA" id="ARBA00023002"/>
    </source>
</evidence>
<dbReference type="PIRSF" id="PIRSF000106">
    <property type="entry name" value="ME"/>
    <property type="match status" value="1"/>
</dbReference>
<evidence type="ECO:0000256" key="6">
    <source>
        <dbReference type="PIRSR" id="PIRSR000106-3"/>
    </source>
</evidence>
<dbReference type="GO" id="GO:0004470">
    <property type="term" value="F:malic enzyme activity"/>
    <property type="evidence" value="ECO:0007669"/>
    <property type="project" value="InterPro"/>
</dbReference>
<dbReference type="STRING" id="646.BJD16_03945"/>
<feature type="binding site" evidence="6">
    <location>
        <position position="223"/>
    </location>
    <ligand>
        <name>a divalent metal cation</name>
        <dbReference type="ChEBI" id="CHEBI:60240"/>
    </ligand>
</feature>
<keyword evidence="3" id="KW-0520">NAD</keyword>
<evidence type="ECO:0000256" key="4">
    <source>
        <dbReference type="PIRSR" id="PIRSR000106-1"/>
    </source>
</evidence>
<dbReference type="OrthoDB" id="5592677at2"/>
<evidence type="ECO:0000259" key="9">
    <source>
        <dbReference type="SMART" id="SM01274"/>
    </source>
</evidence>
<dbReference type="Pfam" id="PF03949">
    <property type="entry name" value="Malic_M"/>
    <property type="match status" value="1"/>
</dbReference>
<keyword evidence="6 7" id="KW-0479">Metal-binding</keyword>
<dbReference type="PANTHER" id="PTHR23406:SF34">
    <property type="entry name" value="NAD-DEPENDENT MALIC ENZYME, MITOCHONDRIAL"/>
    <property type="match status" value="1"/>
</dbReference>
<dbReference type="InterPro" id="IPR001891">
    <property type="entry name" value="Malic_OxRdtase"/>
</dbReference>
<dbReference type="GO" id="GO:0016616">
    <property type="term" value="F:oxidoreductase activity, acting on the CH-OH group of donors, NAD or NADP as acceptor"/>
    <property type="evidence" value="ECO:0007669"/>
    <property type="project" value="InterPro"/>
</dbReference>
<dbReference type="SMART" id="SM00919">
    <property type="entry name" value="Malic_M"/>
    <property type="match status" value="1"/>
</dbReference>
<evidence type="ECO:0000256" key="7">
    <source>
        <dbReference type="RuleBase" id="RU003427"/>
    </source>
</evidence>
<dbReference type="SUPFAM" id="SSF53223">
    <property type="entry name" value="Aminoacid dehydrogenase-like, N-terminal domain"/>
    <property type="match status" value="1"/>
</dbReference>
<dbReference type="SUPFAM" id="SSF51735">
    <property type="entry name" value="NAD(P)-binding Rossmann-fold domains"/>
    <property type="match status" value="1"/>
</dbReference>
<organism evidence="10 11">
    <name type="scientific">Aeromonas sobria</name>
    <dbReference type="NCBI Taxonomy" id="646"/>
    <lineage>
        <taxon>Bacteria</taxon>
        <taxon>Pseudomonadati</taxon>
        <taxon>Pseudomonadota</taxon>
        <taxon>Gammaproteobacteria</taxon>
        <taxon>Aeromonadales</taxon>
        <taxon>Aeromonadaceae</taxon>
        <taxon>Aeromonas</taxon>
    </lineage>
</organism>
<dbReference type="InterPro" id="IPR037062">
    <property type="entry name" value="Malic_N_dom_sf"/>
</dbReference>
<dbReference type="GO" id="GO:0051287">
    <property type="term" value="F:NAD binding"/>
    <property type="evidence" value="ECO:0007669"/>
    <property type="project" value="InterPro"/>
</dbReference>
<dbReference type="GeneID" id="58921913"/>
<dbReference type="InterPro" id="IPR012302">
    <property type="entry name" value="Malic_NAD-bd"/>
</dbReference>
<keyword evidence="2" id="KW-0560">Oxidoreductase</keyword>
<feature type="active site" description="Proton donor" evidence="4">
    <location>
        <position position="82"/>
    </location>
</feature>
<evidence type="ECO:0000259" key="8">
    <source>
        <dbReference type="SMART" id="SM00919"/>
    </source>
</evidence>
<feature type="binding site" evidence="5">
    <location>
        <position position="423"/>
    </location>
    <ligand>
        <name>(S)-malate</name>
        <dbReference type="ChEBI" id="CHEBI:15589"/>
    </ligand>
</feature>
<protein>
    <submittedName>
        <fullName evidence="10">Malate dehydrogenase</fullName>
    </submittedName>
</protein>
<dbReference type="RefSeq" id="WP_042020111.1">
    <property type="nucleotide sequence ID" value="NZ_CDBW01000016.1"/>
</dbReference>
<dbReference type="NCBIfam" id="NF010052">
    <property type="entry name" value="PRK13529.1"/>
    <property type="match status" value="1"/>
</dbReference>
<dbReference type="Gene3D" id="3.40.50.720">
    <property type="entry name" value="NAD(P)-binding Rossmann-like Domain"/>
    <property type="match status" value="1"/>
</dbReference>
<dbReference type="InterPro" id="IPR036291">
    <property type="entry name" value="NAD(P)-bd_dom_sf"/>
</dbReference>
<feature type="domain" description="Malic enzyme NAD-binding" evidence="8">
    <location>
        <begin position="248"/>
        <end position="488"/>
    </location>
</feature>
<feature type="domain" description="Malic enzyme N-terminal" evidence="9">
    <location>
        <begin position="59"/>
        <end position="238"/>
    </location>
</feature>
<dbReference type="PRINTS" id="PR00072">
    <property type="entry name" value="MALOXRDTASE"/>
</dbReference>
<dbReference type="PANTHER" id="PTHR23406">
    <property type="entry name" value="MALIC ENZYME-RELATED"/>
    <property type="match status" value="1"/>
</dbReference>
<evidence type="ECO:0000256" key="3">
    <source>
        <dbReference type="ARBA" id="ARBA00023027"/>
    </source>
</evidence>
<evidence type="ECO:0000256" key="1">
    <source>
        <dbReference type="ARBA" id="ARBA00008785"/>
    </source>
</evidence>
<dbReference type="GO" id="GO:0006108">
    <property type="term" value="P:malate metabolic process"/>
    <property type="evidence" value="ECO:0007669"/>
    <property type="project" value="TreeGrafter"/>
</dbReference>